<sequence>MDTIPAFIWRNLPQLLAIADVGTGIVKAMQPNATAAELTNARGEVLNWFALQARLGQAQYEASVRAVCAQLGIQEAVLLQVLATQLQTQEQAGGMADITRVLQGLATDLRTYARPDLVGQILSVGSFLIGADAAAHIRRLAVQAERMATSLERIGDNVYSQNARGDGFPGHVHAFVRSMDEAHSGNRSADVGLATNQPKDKTETKEPTSHTTPHYFVVFNQSTTWHPEFDKINRATPLGDHFLGYSHDLDELVAFLVNVARPRLGPEPVLHILMPTIGQVAIKESLTFPDALGPFRVTGQLGESGIPMVYVCMPRRIDQQNLRHVGLLRPPPRWVLLQHIGLPLPFLHEWLFTTLEPVYFDDPYYAIPTFGSMPFYGNAYVPAEPIPPRVLGQSRGP</sequence>
<dbReference type="InterPro" id="IPR046486">
    <property type="entry name" value="DUF6579"/>
</dbReference>
<evidence type="ECO:0000313" key="2">
    <source>
        <dbReference type="EMBL" id="CAK7226880.1"/>
    </source>
</evidence>
<dbReference type="Pfam" id="PF20219">
    <property type="entry name" value="DUF6579"/>
    <property type="match status" value="1"/>
</dbReference>
<evidence type="ECO:0000313" key="3">
    <source>
        <dbReference type="Proteomes" id="UP001642482"/>
    </source>
</evidence>
<proteinExistence type="predicted"/>
<protein>
    <submittedName>
        <fullName evidence="2">Uncharacterized protein</fullName>
    </submittedName>
</protein>
<organism evidence="2 3">
    <name type="scientific">Sporothrix eucalyptigena</name>
    <dbReference type="NCBI Taxonomy" id="1812306"/>
    <lineage>
        <taxon>Eukaryota</taxon>
        <taxon>Fungi</taxon>
        <taxon>Dikarya</taxon>
        <taxon>Ascomycota</taxon>
        <taxon>Pezizomycotina</taxon>
        <taxon>Sordariomycetes</taxon>
        <taxon>Sordariomycetidae</taxon>
        <taxon>Ophiostomatales</taxon>
        <taxon>Ophiostomataceae</taxon>
        <taxon>Sporothrix</taxon>
    </lineage>
</organism>
<feature type="region of interest" description="Disordered" evidence="1">
    <location>
        <begin position="183"/>
        <end position="210"/>
    </location>
</feature>
<dbReference type="Proteomes" id="UP001642482">
    <property type="component" value="Unassembled WGS sequence"/>
</dbReference>
<reference evidence="2 3" key="1">
    <citation type="submission" date="2024-01" db="EMBL/GenBank/DDBJ databases">
        <authorList>
            <person name="Allen C."/>
            <person name="Tagirdzhanova G."/>
        </authorList>
    </citation>
    <scope>NUCLEOTIDE SEQUENCE [LARGE SCALE GENOMIC DNA]</scope>
</reference>
<comment type="caution">
    <text evidence="2">The sequence shown here is derived from an EMBL/GenBank/DDBJ whole genome shotgun (WGS) entry which is preliminary data.</text>
</comment>
<dbReference type="EMBL" id="CAWUHD010000068">
    <property type="protein sequence ID" value="CAK7226880.1"/>
    <property type="molecule type" value="Genomic_DNA"/>
</dbReference>
<gene>
    <name evidence="2" type="ORF">SEUCBS140593_006392</name>
</gene>
<accession>A0ABP0C6V5</accession>
<keyword evidence="3" id="KW-1185">Reference proteome</keyword>
<evidence type="ECO:0000256" key="1">
    <source>
        <dbReference type="SAM" id="MobiDB-lite"/>
    </source>
</evidence>
<name>A0ABP0C6V5_9PEZI</name>
<feature type="compositionally biased region" description="Basic and acidic residues" evidence="1">
    <location>
        <begin position="198"/>
        <end position="208"/>
    </location>
</feature>